<keyword evidence="3" id="KW-1185">Reference proteome</keyword>
<evidence type="ECO:0000259" key="1">
    <source>
        <dbReference type="Pfam" id="PF00196"/>
    </source>
</evidence>
<protein>
    <submittedName>
        <fullName evidence="2">LuxR C-terminal-related transcriptional regulator</fullName>
    </submittedName>
</protein>
<dbReference type="Proteomes" id="UP001612741">
    <property type="component" value="Unassembled WGS sequence"/>
</dbReference>
<dbReference type="InterPro" id="IPR036388">
    <property type="entry name" value="WH-like_DNA-bd_sf"/>
</dbReference>
<dbReference type="Pfam" id="PF00196">
    <property type="entry name" value="GerE"/>
    <property type="match status" value="1"/>
</dbReference>
<dbReference type="SUPFAM" id="SSF46894">
    <property type="entry name" value="C-terminal effector domain of the bipartite response regulators"/>
    <property type="match status" value="1"/>
</dbReference>
<name>A0ABW7YSK2_9ACTN</name>
<evidence type="ECO:0000313" key="3">
    <source>
        <dbReference type="Proteomes" id="UP001612741"/>
    </source>
</evidence>
<gene>
    <name evidence="2" type="ORF">ACIBG2_15965</name>
</gene>
<feature type="domain" description="HTH luxR-type" evidence="1">
    <location>
        <begin position="16"/>
        <end position="62"/>
    </location>
</feature>
<dbReference type="Gene3D" id="1.10.10.10">
    <property type="entry name" value="Winged helix-like DNA-binding domain superfamily/Winged helix DNA-binding domain"/>
    <property type="match status" value="1"/>
</dbReference>
<dbReference type="EMBL" id="JBITGY010000004">
    <property type="protein sequence ID" value="MFI6498886.1"/>
    <property type="molecule type" value="Genomic_DNA"/>
</dbReference>
<dbReference type="RefSeq" id="WP_219825752.1">
    <property type="nucleotide sequence ID" value="NZ_JBITGY010000004.1"/>
</dbReference>
<reference evidence="2 3" key="1">
    <citation type="submission" date="2024-10" db="EMBL/GenBank/DDBJ databases">
        <title>The Natural Products Discovery Center: Release of the First 8490 Sequenced Strains for Exploring Actinobacteria Biosynthetic Diversity.</title>
        <authorList>
            <person name="Kalkreuter E."/>
            <person name="Kautsar S.A."/>
            <person name="Yang D."/>
            <person name="Bader C.D."/>
            <person name="Teijaro C.N."/>
            <person name="Fluegel L."/>
            <person name="Davis C.M."/>
            <person name="Simpson J.R."/>
            <person name="Lauterbach L."/>
            <person name="Steele A.D."/>
            <person name="Gui C."/>
            <person name="Meng S."/>
            <person name="Li G."/>
            <person name="Viehrig K."/>
            <person name="Ye F."/>
            <person name="Su P."/>
            <person name="Kiefer A.F."/>
            <person name="Nichols A."/>
            <person name="Cepeda A.J."/>
            <person name="Yan W."/>
            <person name="Fan B."/>
            <person name="Jiang Y."/>
            <person name="Adhikari A."/>
            <person name="Zheng C.-J."/>
            <person name="Schuster L."/>
            <person name="Cowan T.M."/>
            <person name="Smanski M.J."/>
            <person name="Chevrette M.G."/>
            <person name="De Carvalho L.P.S."/>
            <person name="Shen B."/>
        </authorList>
    </citation>
    <scope>NUCLEOTIDE SEQUENCE [LARGE SCALE GENOMIC DNA]</scope>
    <source>
        <strain evidence="2 3">NPDC050545</strain>
    </source>
</reference>
<dbReference type="PRINTS" id="PR00038">
    <property type="entry name" value="HTHLUXR"/>
</dbReference>
<proteinExistence type="predicted"/>
<organism evidence="2 3">
    <name type="scientific">Nonomuraea typhae</name>
    <dbReference type="NCBI Taxonomy" id="2603600"/>
    <lineage>
        <taxon>Bacteria</taxon>
        <taxon>Bacillati</taxon>
        <taxon>Actinomycetota</taxon>
        <taxon>Actinomycetes</taxon>
        <taxon>Streptosporangiales</taxon>
        <taxon>Streptosporangiaceae</taxon>
        <taxon>Nonomuraea</taxon>
    </lineage>
</organism>
<sequence>MVIVLEGEPPPQRPKFSRRERAVLLAYTSGMTLQKAAHRIGISPATAKTYLQRVKAKYEQAGRPAYTKLELAERVREDEGRSE</sequence>
<dbReference type="InterPro" id="IPR016032">
    <property type="entry name" value="Sig_transdc_resp-reg_C-effctor"/>
</dbReference>
<comment type="caution">
    <text evidence="2">The sequence shown here is derived from an EMBL/GenBank/DDBJ whole genome shotgun (WGS) entry which is preliminary data.</text>
</comment>
<dbReference type="InterPro" id="IPR000792">
    <property type="entry name" value="Tscrpt_reg_LuxR_C"/>
</dbReference>
<evidence type="ECO:0000313" key="2">
    <source>
        <dbReference type="EMBL" id="MFI6498886.1"/>
    </source>
</evidence>
<accession>A0ABW7YSK2</accession>